<protein>
    <submittedName>
        <fullName evidence="3">Glycosyltransferase involved in cell wall biosynthesis</fullName>
    </submittedName>
</protein>
<keyword evidence="3" id="KW-0808">Transferase</keyword>
<evidence type="ECO:0000259" key="1">
    <source>
        <dbReference type="Pfam" id="PF00535"/>
    </source>
</evidence>
<dbReference type="SUPFAM" id="SSF53448">
    <property type="entry name" value="Nucleotide-diphospho-sugar transferases"/>
    <property type="match status" value="1"/>
</dbReference>
<dbReference type="AlphaFoldDB" id="A0A562Q602"/>
<dbReference type="Pfam" id="PF00535">
    <property type="entry name" value="Glycos_transf_2"/>
    <property type="match status" value="1"/>
</dbReference>
<proteinExistence type="predicted"/>
<dbReference type="GO" id="GO:0016758">
    <property type="term" value="F:hexosyltransferase activity"/>
    <property type="evidence" value="ECO:0007669"/>
    <property type="project" value="UniProtKB-ARBA"/>
</dbReference>
<evidence type="ECO:0000313" key="5">
    <source>
        <dbReference type="Proteomes" id="UP000321392"/>
    </source>
</evidence>
<dbReference type="EMBL" id="VLKX01000001">
    <property type="protein sequence ID" value="TWI52159.1"/>
    <property type="molecule type" value="Genomic_DNA"/>
</dbReference>
<dbReference type="Proteomes" id="UP000321392">
    <property type="component" value="Unassembled WGS sequence"/>
</dbReference>
<dbReference type="RefSeq" id="WP_114753082.1">
    <property type="nucleotide sequence ID" value="NZ_QQBA01000001.1"/>
</dbReference>
<sequence>MKEVLLTVTIATYNVDKFISESIESILNQSFQDFEIICIDDGSHDNTVSILQEFANKDRRVKVIAKKVNQGLAVARNESLALATGTYVMFLDGDDIYDITLFEKAIAVAEKDSSDMVLWDYVSFYENHQIQKLKEQPSDLIGFNVKDKIALLKRPSFTWVKLLRTQKIKEMGIHFPVGLTRQDIPVHWHLVTKLDQISILPERLAYYRQQPDATTAKKDKKLFHLAFVMDIVQKYLKDNQLYDLYRSTFLDQQINFLAGMYDNIKKEYKAEALVLIKDRMKPEHFLYLNEKNGLRQQTKYFFAAMNGSLKAKLQMQMWYISRAIFRKIKS</sequence>
<name>A0A562Q602_9FLAO</name>
<feature type="domain" description="Glycosyltransferase 2-like" evidence="1">
    <location>
        <begin position="7"/>
        <end position="136"/>
    </location>
</feature>
<dbReference type="InterPro" id="IPR029044">
    <property type="entry name" value="Nucleotide-diphossugar_trans"/>
</dbReference>
<evidence type="ECO:0000313" key="2">
    <source>
        <dbReference type="EMBL" id="RDI58374.1"/>
    </source>
</evidence>
<accession>A0A562Q602</accession>
<dbReference type="EMBL" id="QQBA01000001">
    <property type="protein sequence ID" value="RDI58374.1"/>
    <property type="molecule type" value="Genomic_DNA"/>
</dbReference>
<keyword evidence="4" id="KW-1185">Reference proteome</keyword>
<reference evidence="3 5" key="1">
    <citation type="journal article" date="2015" name="Stand. Genomic Sci.">
        <title>Genomic Encyclopedia of Bacterial and Archaeal Type Strains, Phase III: the genomes of soil and plant-associated and newly described type strains.</title>
        <authorList>
            <person name="Whitman W.B."/>
            <person name="Woyke T."/>
            <person name="Klenk H.P."/>
            <person name="Zhou Y."/>
            <person name="Lilburn T.G."/>
            <person name="Beck B.J."/>
            <person name="De Vos P."/>
            <person name="Vandamme P."/>
            <person name="Eisen J.A."/>
            <person name="Garrity G."/>
            <person name="Hugenholtz P."/>
            <person name="Kyrpides N.C."/>
        </authorList>
    </citation>
    <scope>NUCLEOTIDE SEQUENCE [LARGE SCALE GENOMIC DNA]</scope>
    <source>
        <strain evidence="3 5">CGMCC 1.5380</strain>
    </source>
</reference>
<gene>
    <name evidence="2" type="ORF">DFR66_101302</name>
    <name evidence="3" type="ORF">IQ02_00298</name>
</gene>
<dbReference type="CDD" id="cd00761">
    <property type="entry name" value="Glyco_tranf_GTA_type"/>
    <property type="match status" value="1"/>
</dbReference>
<dbReference type="OrthoDB" id="396512at2"/>
<reference evidence="2 4" key="2">
    <citation type="submission" date="2018-07" db="EMBL/GenBank/DDBJ databases">
        <title>Genomic Encyclopedia of Type Strains, Phase IV (KMG-IV): sequencing the most valuable type-strain genomes for metagenomic binning, comparative biology and taxonomic classification.</title>
        <authorList>
            <person name="Goeker M."/>
        </authorList>
    </citation>
    <scope>NUCLEOTIDE SEQUENCE [LARGE SCALE GENOMIC DNA]</scope>
    <source>
        <strain evidence="2 4">DSM 19728</strain>
    </source>
</reference>
<dbReference type="PANTHER" id="PTHR22916:SF3">
    <property type="entry name" value="UDP-GLCNAC:BETAGAL BETA-1,3-N-ACETYLGLUCOSAMINYLTRANSFERASE-LIKE PROTEIN 1"/>
    <property type="match status" value="1"/>
</dbReference>
<evidence type="ECO:0000313" key="3">
    <source>
        <dbReference type="EMBL" id="TWI52159.1"/>
    </source>
</evidence>
<reference evidence="3" key="3">
    <citation type="submission" date="2019-07" db="EMBL/GenBank/DDBJ databases">
        <authorList>
            <person name="Whitman W."/>
            <person name="Huntemann M."/>
            <person name="Clum A."/>
            <person name="Pillay M."/>
            <person name="Palaniappan K."/>
            <person name="Varghese N."/>
            <person name="Mikhailova N."/>
            <person name="Stamatis D."/>
            <person name="Reddy T."/>
            <person name="Daum C."/>
            <person name="Shapiro N."/>
            <person name="Ivanova N."/>
            <person name="Kyrpides N."/>
            <person name="Woyke T."/>
        </authorList>
    </citation>
    <scope>NUCLEOTIDE SEQUENCE</scope>
    <source>
        <strain evidence="3">CGMCC 1.5380</strain>
    </source>
</reference>
<organism evidence="3 5">
    <name type="scientific">Flavobacterium glaciei</name>
    <dbReference type="NCBI Taxonomy" id="386300"/>
    <lineage>
        <taxon>Bacteria</taxon>
        <taxon>Pseudomonadati</taxon>
        <taxon>Bacteroidota</taxon>
        <taxon>Flavobacteriia</taxon>
        <taxon>Flavobacteriales</taxon>
        <taxon>Flavobacteriaceae</taxon>
        <taxon>Flavobacterium</taxon>
    </lineage>
</organism>
<comment type="caution">
    <text evidence="3">The sequence shown here is derived from an EMBL/GenBank/DDBJ whole genome shotgun (WGS) entry which is preliminary data.</text>
</comment>
<dbReference type="Gene3D" id="3.90.550.10">
    <property type="entry name" value="Spore Coat Polysaccharide Biosynthesis Protein SpsA, Chain A"/>
    <property type="match status" value="1"/>
</dbReference>
<evidence type="ECO:0000313" key="4">
    <source>
        <dbReference type="Proteomes" id="UP000254518"/>
    </source>
</evidence>
<dbReference type="Proteomes" id="UP000254518">
    <property type="component" value="Unassembled WGS sequence"/>
</dbReference>
<dbReference type="InterPro" id="IPR001173">
    <property type="entry name" value="Glyco_trans_2-like"/>
</dbReference>
<dbReference type="PANTHER" id="PTHR22916">
    <property type="entry name" value="GLYCOSYLTRANSFERASE"/>
    <property type="match status" value="1"/>
</dbReference>